<accession>A0A1D7UXV8</accession>
<dbReference type="EMBL" id="CP015217">
    <property type="protein sequence ID" value="AOP34429.1"/>
    <property type="molecule type" value="Genomic_DNA"/>
</dbReference>
<dbReference type="Proteomes" id="UP000094197">
    <property type="component" value="Chromosome 1"/>
</dbReference>
<organism evidence="1 2">
    <name type="scientific">Leptospira tipperaryensis</name>
    <dbReference type="NCBI Taxonomy" id="2564040"/>
    <lineage>
        <taxon>Bacteria</taxon>
        <taxon>Pseudomonadati</taxon>
        <taxon>Spirochaetota</taxon>
        <taxon>Spirochaetia</taxon>
        <taxon>Leptospirales</taxon>
        <taxon>Leptospiraceae</taxon>
        <taxon>Leptospira</taxon>
    </lineage>
</organism>
<protein>
    <submittedName>
        <fullName evidence="1">Uncharacterized protein</fullName>
    </submittedName>
</protein>
<dbReference type="KEGG" id="laj:A0128_11560"/>
<reference evidence="1 2" key="1">
    <citation type="submission" date="2016-04" db="EMBL/GenBank/DDBJ databases">
        <title>Complete genome seqeunce of Leptospira alstonii serovar Room22.</title>
        <authorList>
            <person name="Nally J.E."/>
            <person name="Bayles D.O."/>
            <person name="Hurley D."/>
            <person name="Fanning S."/>
            <person name="McMahon B.J."/>
            <person name="Arent Z."/>
        </authorList>
    </citation>
    <scope>NUCLEOTIDE SEQUENCE [LARGE SCALE GENOMIC DNA]</scope>
    <source>
        <strain evidence="1 2">GWTS #1</strain>
    </source>
</reference>
<gene>
    <name evidence="1" type="ORF">A0128_11560</name>
</gene>
<name>A0A1D7UXV8_9LEPT</name>
<sequence>MTKKDSKEFLRRLKEIPDLFLESKKSAEKNPIPDLYPYLENLTKEFRKAKKSYQIGIPYRHFTTCSSKEHRFVEVKYEVSIFTKGKESKFSILESRLHEIDKHQGGLLEEEEEILHDFNP</sequence>
<evidence type="ECO:0000313" key="2">
    <source>
        <dbReference type="Proteomes" id="UP000094197"/>
    </source>
</evidence>
<dbReference type="RefSeq" id="WP_069607656.1">
    <property type="nucleotide sequence ID" value="NZ_CP015217.1"/>
</dbReference>
<proteinExistence type="predicted"/>
<evidence type="ECO:0000313" key="1">
    <source>
        <dbReference type="EMBL" id="AOP34429.1"/>
    </source>
</evidence>
<dbReference type="AlphaFoldDB" id="A0A1D7UXV8"/>
<keyword evidence="2" id="KW-1185">Reference proteome</keyword>
<dbReference type="OrthoDB" id="9919252at2"/>